<gene>
    <name evidence="2" type="ORF">MKZ38_002836</name>
</gene>
<dbReference type="Proteomes" id="UP001201980">
    <property type="component" value="Unassembled WGS sequence"/>
</dbReference>
<protein>
    <submittedName>
        <fullName evidence="2">rRNA adenine dimethylase-like protein</fullName>
    </submittedName>
</protein>
<evidence type="ECO:0000313" key="2">
    <source>
        <dbReference type="EMBL" id="KAJ2906121.1"/>
    </source>
</evidence>
<dbReference type="InterPro" id="IPR023165">
    <property type="entry name" value="rRNA_Ade_diMease-like_C"/>
</dbReference>
<dbReference type="Gene3D" id="1.10.8.100">
    <property type="entry name" value="Ribosomal RNA adenine dimethylase-like, domain 2"/>
    <property type="match status" value="1"/>
</dbReference>
<sequence length="1082" mass="122585">MWPILRNGWLPLRRQAVNFRGPTAAHPPPPKCRLPCRPYHSADGKAATTPLAEKLSQSGPWLKPSRQGDPSRVNIVSPELVKDTLDYIGHDLVERHSGCDILDLYPGAGLWSTELNKLLKPRSHVLMETDEVYDEFLGPLLSRDGVRLVRKSGIIWDNLFEVLNESVFPHQVEGNTHDRKRNDTLLVTVNLAFSPIHKFGIHHSLGALVLNQLINTIASRSLFHKYGLVRMLVWARDDEKFGLCSPRCVQQRRRAAVESEVLTDWVREVVSADNDLHPPSQKRELELDVRSSLRVADRMRDAGIDFPPHRRSTVQKLIDDHGPDELLRQIRDGKMHKIIGRSWMAELEDLEKISIGPGSPEHVRYMRLSARRELVQRETKTFADAVARMDAVDEAYVRGDPRAPEMEDELVRWRDQNFTTVKYREMIVYRNNLRSVTNPDASIGWDRRAYEPLIANPTDFFPNCPLTLLDIQPKCPYPLLLERGAGTSRAGNYFDIILATLFGKGGTLSDIVGGIWFGAEDIIMNNSPSLRDPKLGGTRLTKIGELVSRSLTERMLMDMLDAFMSWPFRPDYVDLISKTTAYVEDPGDDSTEPNPNQRKPTPWEVPATKPRVRQTKTGTGSGDQHSPDEDKEQPPIYRALNPSSLRQSKGPRPRSQPRDLVTEYKERVARNAEMSQKTDKSNKQFYLKVEGGSGWKQVRRTSEEIREASEMVENLVAMGIRRAAAVREARTLQWDMVLARTNAEKEAKEKKAQEAEEKKARDAKENRERKQEEKGGMGRIEWVRRRAKVSSGMAQPENTRRLRRTPEEMKEAAKRVSKLTDQGMPMNRAREMVKLDMCQEREAGSADLGLHQLGHGPGPGFISNRHPYYYRRVNELKNAISTDGRSYYANVAVTNLATTIVVGGNGPVAEKVVRHFLLGQQRRTAADAAEGKIREAEIRREKGCAAKTAAEQAQMEWKVQKESLFEDDVKKIVDIVRRFQTLFKLEEEENGEAAAAQLRTDLYRLIPNKTPKGRGRPRKQVDPQVKKPSKKAKAETKKVAEAGPRAGAKKPASKEPGCRPSRCQENKRIKQGETPREASGTL</sequence>
<organism evidence="2 3">
    <name type="scientific">Zalerion maritima</name>
    <dbReference type="NCBI Taxonomy" id="339359"/>
    <lineage>
        <taxon>Eukaryota</taxon>
        <taxon>Fungi</taxon>
        <taxon>Dikarya</taxon>
        <taxon>Ascomycota</taxon>
        <taxon>Pezizomycotina</taxon>
        <taxon>Sordariomycetes</taxon>
        <taxon>Lulworthiomycetidae</taxon>
        <taxon>Lulworthiales</taxon>
        <taxon>Lulworthiaceae</taxon>
        <taxon>Zalerion</taxon>
    </lineage>
</organism>
<evidence type="ECO:0000313" key="3">
    <source>
        <dbReference type="Proteomes" id="UP001201980"/>
    </source>
</evidence>
<dbReference type="AlphaFoldDB" id="A0AAD5RX05"/>
<dbReference type="EMBL" id="JAKWBI020000018">
    <property type="protein sequence ID" value="KAJ2906121.1"/>
    <property type="molecule type" value="Genomic_DNA"/>
</dbReference>
<feature type="region of interest" description="Disordered" evidence="1">
    <location>
        <begin position="744"/>
        <end position="777"/>
    </location>
</feature>
<feature type="compositionally biased region" description="Polar residues" evidence="1">
    <location>
        <begin position="615"/>
        <end position="624"/>
    </location>
</feature>
<reference evidence="2" key="1">
    <citation type="submission" date="2022-07" db="EMBL/GenBank/DDBJ databases">
        <title>Draft genome sequence of Zalerion maritima ATCC 34329, a (micro)plastics degrading marine fungus.</title>
        <authorList>
            <person name="Paco A."/>
            <person name="Goncalves M.F.M."/>
            <person name="Rocha-Santos T.A.P."/>
            <person name="Alves A."/>
        </authorList>
    </citation>
    <scope>NUCLEOTIDE SEQUENCE</scope>
    <source>
        <strain evidence="2">ATCC 34329</strain>
    </source>
</reference>
<accession>A0AAD5RX05</accession>
<proteinExistence type="predicted"/>
<comment type="caution">
    <text evidence="2">The sequence shown here is derived from an EMBL/GenBank/DDBJ whole genome shotgun (WGS) entry which is preliminary data.</text>
</comment>
<feature type="region of interest" description="Disordered" evidence="1">
    <location>
        <begin position="583"/>
        <end position="660"/>
    </location>
</feature>
<feature type="region of interest" description="Disordered" evidence="1">
    <location>
        <begin position="1006"/>
        <end position="1082"/>
    </location>
</feature>
<name>A0AAD5RX05_9PEZI</name>
<evidence type="ECO:0000256" key="1">
    <source>
        <dbReference type="SAM" id="MobiDB-lite"/>
    </source>
</evidence>
<keyword evidence="3" id="KW-1185">Reference proteome</keyword>
<dbReference type="Gene3D" id="3.40.50.150">
    <property type="entry name" value="Vaccinia Virus protein VP39"/>
    <property type="match status" value="1"/>
</dbReference>
<feature type="compositionally biased region" description="Basic and acidic residues" evidence="1">
    <location>
        <begin position="1052"/>
        <end position="1076"/>
    </location>
</feature>
<dbReference type="InterPro" id="IPR029063">
    <property type="entry name" value="SAM-dependent_MTases_sf"/>
</dbReference>
<dbReference type="SUPFAM" id="SSF53335">
    <property type="entry name" value="S-adenosyl-L-methionine-dependent methyltransferases"/>
    <property type="match status" value="1"/>
</dbReference>